<feature type="region of interest" description="Disordered" evidence="1">
    <location>
        <begin position="316"/>
        <end position="336"/>
    </location>
</feature>
<accession>A0ABQ4ERJ1</accession>
<evidence type="ECO:0000313" key="3">
    <source>
        <dbReference type="Proteomes" id="UP000621500"/>
    </source>
</evidence>
<name>A0ABQ4ERJ1_9ACTN</name>
<comment type="caution">
    <text evidence="2">The sequence shown here is derived from an EMBL/GenBank/DDBJ whole genome shotgun (WGS) entry which is preliminary data.</text>
</comment>
<protein>
    <submittedName>
        <fullName evidence="2">Transcriptional regulator</fullName>
    </submittedName>
</protein>
<gene>
    <name evidence="2" type="ORF">Pma05_38210</name>
</gene>
<dbReference type="Proteomes" id="UP000621500">
    <property type="component" value="Unassembled WGS sequence"/>
</dbReference>
<sequence>MPRRPDSQNWRLVGAAHARERQTYEQVLKIADSVDAILFTGPLQYDLARESGELTVPATYVPVSGASLYSGIIRGLMAGTLDPSRVSIDSIGADEVEAAYADIKVSNQLVHTIEYLGAESVEKFIDFHRGLYESGATSAALTTVKSVAQRLVAAKVPVFRLVPPSNSIRDALNTAALLGAGSILGDSQIVMVVVQVSPAFRPLGNGPQNYRQMELILSLHRLLLSEVADLGVTLLQRDADTFVITATRGSLAQLISRLRADTFVDRMRAETGMVVDIGVGIGETPQAAEEHAYTALERSREGDAAKVYLVRPDGSNVALSGPSDGQVSSEPPLGSSKAEETLRRIIEVLQPQPGEPIVVDAEAVAEGLTVTPRSARRVLASLVDAGLAWQMPAVQSSRSGRPRQQFRLIV</sequence>
<evidence type="ECO:0000256" key="1">
    <source>
        <dbReference type="SAM" id="MobiDB-lite"/>
    </source>
</evidence>
<dbReference type="Gene3D" id="3.30.70.270">
    <property type="match status" value="1"/>
</dbReference>
<evidence type="ECO:0000313" key="2">
    <source>
        <dbReference type="EMBL" id="GIG97248.1"/>
    </source>
</evidence>
<dbReference type="InterPro" id="IPR043128">
    <property type="entry name" value="Rev_trsase/Diguanyl_cyclase"/>
</dbReference>
<keyword evidence="3" id="KW-1185">Reference proteome</keyword>
<proteinExistence type="predicted"/>
<dbReference type="EMBL" id="BONX01000024">
    <property type="protein sequence ID" value="GIG97248.1"/>
    <property type="molecule type" value="Genomic_DNA"/>
</dbReference>
<reference evidence="2 3" key="1">
    <citation type="submission" date="2021-01" db="EMBL/GenBank/DDBJ databases">
        <title>Whole genome shotgun sequence of Plantactinospora mayteni NBRC 109088.</title>
        <authorList>
            <person name="Komaki H."/>
            <person name="Tamura T."/>
        </authorList>
    </citation>
    <scope>NUCLEOTIDE SEQUENCE [LARGE SCALE GENOMIC DNA]</scope>
    <source>
        <strain evidence="2 3">NBRC 109088</strain>
    </source>
</reference>
<organism evidence="2 3">
    <name type="scientific">Plantactinospora mayteni</name>
    <dbReference type="NCBI Taxonomy" id="566021"/>
    <lineage>
        <taxon>Bacteria</taxon>
        <taxon>Bacillati</taxon>
        <taxon>Actinomycetota</taxon>
        <taxon>Actinomycetes</taxon>
        <taxon>Micromonosporales</taxon>
        <taxon>Micromonosporaceae</taxon>
        <taxon>Plantactinospora</taxon>
    </lineage>
</organism>